<organism evidence="2 3">
    <name type="scientific">Algoriphagus yeomjeoni</name>
    <dbReference type="NCBI Taxonomy" id="291403"/>
    <lineage>
        <taxon>Bacteria</taxon>
        <taxon>Pseudomonadati</taxon>
        <taxon>Bacteroidota</taxon>
        <taxon>Cytophagia</taxon>
        <taxon>Cytophagales</taxon>
        <taxon>Cyclobacteriaceae</taxon>
        <taxon>Algoriphagus</taxon>
    </lineage>
</organism>
<comment type="caution">
    <text evidence="2">The sequence shown here is derived from an EMBL/GenBank/DDBJ whole genome shotgun (WGS) entry which is preliminary data.</text>
</comment>
<dbReference type="Gene3D" id="3.40.50.1820">
    <property type="entry name" value="alpha/beta hydrolase"/>
    <property type="match status" value="1"/>
</dbReference>
<name>A0A327PL27_9BACT</name>
<dbReference type="EMBL" id="QLLK01000003">
    <property type="protein sequence ID" value="RAI92101.1"/>
    <property type="molecule type" value="Genomic_DNA"/>
</dbReference>
<feature type="signal peptide" evidence="1">
    <location>
        <begin position="1"/>
        <end position="23"/>
    </location>
</feature>
<dbReference type="RefSeq" id="WP_111610740.1">
    <property type="nucleotide sequence ID" value="NZ_QLLK01000003.1"/>
</dbReference>
<evidence type="ECO:0000256" key="1">
    <source>
        <dbReference type="SAM" id="SignalP"/>
    </source>
</evidence>
<protein>
    <submittedName>
        <fullName evidence="2">Uncharacterized protein</fullName>
    </submittedName>
</protein>
<dbReference type="InterPro" id="IPR029058">
    <property type="entry name" value="AB_hydrolase_fold"/>
</dbReference>
<keyword evidence="3" id="KW-1185">Reference proteome</keyword>
<evidence type="ECO:0000313" key="2">
    <source>
        <dbReference type="EMBL" id="RAI92101.1"/>
    </source>
</evidence>
<reference evidence="2 3" key="1">
    <citation type="submission" date="2018-06" db="EMBL/GenBank/DDBJ databases">
        <title>Genomic Encyclopedia of Archaeal and Bacterial Type Strains, Phase II (KMG-II): from individual species to whole genera.</title>
        <authorList>
            <person name="Goeker M."/>
        </authorList>
    </citation>
    <scope>NUCLEOTIDE SEQUENCE [LARGE SCALE GENOMIC DNA]</scope>
    <source>
        <strain evidence="2 3">DSM 23446</strain>
    </source>
</reference>
<sequence length="407" mass="46182">MKKNIKRIVGVLIFALFQLSAQAQLAQKVELTPDSQLLGLGKQYLIQSGLLQEQRPILVSLPHDYENSETSYPVMYVLDGLENIKHTVGTIEILIESGLIPPMILVGIQSLDRNRDLTPSQAGQNVYGGTGNDGIAQSGGAGKFLKFISQEVFPFVENHFRTHPYRILEGHSLGGLFGVYTLMEQPDLFDAFIIEAPALWWNGEEMTLKASTFFAENQTLKKTVYFGVGGGEGWGMKQELIRYVDEIKKNQPEGFRWFHEEVGDEDHMASRLLLNYHGLKFLFSDMRLPDSLQTNFSEEGFLVGEEQLKRKYGSKAKRTANEYVNMAMQEIERKNEEGAITVLKRATQAYPNYLGILTFLAKTYESVGQVYLAIETYRKGIELSQQYKLGLENDFSQQIDRLNHQRN</sequence>
<keyword evidence="1" id="KW-0732">Signal</keyword>
<accession>A0A327PL27</accession>
<dbReference type="Gene3D" id="1.25.40.10">
    <property type="entry name" value="Tetratricopeptide repeat domain"/>
    <property type="match status" value="1"/>
</dbReference>
<dbReference type="SUPFAM" id="SSF53474">
    <property type="entry name" value="alpha/beta-Hydrolases"/>
    <property type="match status" value="1"/>
</dbReference>
<evidence type="ECO:0000313" key="3">
    <source>
        <dbReference type="Proteomes" id="UP000249610"/>
    </source>
</evidence>
<proteinExistence type="predicted"/>
<feature type="chain" id="PRO_5016389027" evidence="1">
    <location>
        <begin position="24"/>
        <end position="407"/>
    </location>
</feature>
<dbReference type="Pfam" id="PF00756">
    <property type="entry name" value="Esterase"/>
    <property type="match status" value="1"/>
</dbReference>
<dbReference type="SUPFAM" id="SSF48452">
    <property type="entry name" value="TPR-like"/>
    <property type="match status" value="1"/>
</dbReference>
<dbReference type="AlphaFoldDB" id="A0A327PL27"/>
<dbReference type="PANTHER" id="PTHR48098:SF6">
    <property type="entry name" value="FERRI-BACILLIBACTIN ESTERASE BESA"/>
    <property type="match status" value="1"/>
</dbReference>
<dbReference type="PANTHER" id="PTHR48098">
    <property type="entry name" value="ENTEROCHELIN ESTERASE-RELATED"/>
    <property type="match status" value="1"/>
</dbReference>
<gene>
    <name evidence="2" type="ORF">LV83_01329</name>
</gene>
<dbReference type="InterPro" id="IPR011990">
    <property type="entry name" value="TPR-like_helical_dom_sf"/>
</dbReference>
<dbReference type="InterPro" id="IPR050583">
    <property type="entry name" value="Mycobacterial_A85_antigen"/>
</dbReference>
<dbReference type="InterPro" id="IPR000801">
    <property type="entry name" value="Esterase-like"/>
</dbReference>
<dbReference type="Proteomes" id="UP000249610">
    <property type="component" value="Unassembled WGS sequence"/>
</dbReference>
<dbReference type="OrthoDB" id="9784036at2"/>